<dbReference type="GO" id="GO:0009507">
    <property type="term" value="C:chloroplast"/>
    <property type="evidence" value="ECO:0007669"/>
    <property type="project" value="TreeGrafter"/>
</dbReference>
<dbReference type="GO" id="GO:0015386">
    <property type="term" value="F:potassium:proton antiporter activity"/>
    <property type="evidence" value="ECO:0007669"/>
    <property type="project" value="TreeGrafter"/>
</dbReference>
<keyword evidence="4" id="KW-0633">Potassium transport</keyword>
<evidence type="ECO:0000256" key="5">
    <source>
        <dbReference type="ARBA" id="ARBA00022692"/>
    </source>
</evidence>
<feature type="transmembrane region" description="Helical" evidence="12">
    <location>
        <begin position="546"/>
        <end position="566"/>
    </location>
</feature>
<keyword evidence="5 12" id="KW-0812">Transmembrane</keyword>
<sequence length="1228" mass="131609">MDYLSSLTSDELSFFDEISSDVGNLVMEAIHRRSVAVAVREKRENEAQEAALTALSAREMASQKMEIADNLMAEVESCVAAEVQALQALQTAEEALAAVQAAALEEQNTRLEALEKRMLTEEAKAEVAAAKGEQYLRSKVFMFGKDGKNTDDTTREMVAQAVDNVQAAIRTVLGEEDSRKSLEELKSEAAPAGDTEEEMVEGSPPGDRERRQVLAELDKVYGGMIRSLEVALVEGKLSLGHARYLKTQKEESANEALFAAQKSKDVAAKAEEFAAMAMEAAEQALAEEVLALEDMKVARAALQSAQEELMRRRAEKARMDKAKEEDKAKGELKEEDEEEKGAEVLKEVKVLEEATTAVKAVEAMKGEVEKELKVEEDPEVQVEEAEVEAAESPEAEMKVEAEVVAETAVETEVVAEEEDGEKDPKREGEDGEHEDTNAEELLEVLEDLMDAALAPRPNYQPAAKEPTAITTPEVASVLKVVGEVADEVSLTTSANLAQVDILDGDAAGARDEEEKISPKRNSSKFFPAAFYSSSQKISVMKIVKQVMPYVLAATYAGLITVILMHLPLKHMFPFVDQFADAFKPANLLASASDAANWMARLAEPLRETMTSLVHVHPGAPVDMIWLLGMSVLCVPLVSMLPGGSPVLGFLIGGLVLGPHVCGIIQDVAGVKHIAEFGVIFLLFNIGLELSYDRLVSMAKYVFCLGTLQMILTTAAITCAATACGMPANAGIVLGVGLSFSSTAVAMQVLQDRNETGSRYGRATFSVLLLQDLAVVLVFMLVPLLAPTPDGVIHTGAIMIALAQAIGKTAAAITVIIATGRTLLRPFYRAIARTDNAEIFSATTLLVVLGTSLLTESLGLSSALGAFLAGLLLAETEFHLQVESDIAPFRGLLLGLFFMTVGMSIDPKLLFEGFTEIAVMLVGLIASKVAILCAIGPLLGLPVLTAFRAGMFLAPGGEFAFVTFGLAVMEGIITKKLAAQLTLVVALSMAVTPYLAVVGQMIAKQFTKQDMQALQVTGAEVDDLRGHIIIAGFGRVGQMVSQLLSERLIQFVALDVSTERVQAGRAMNLPVFFGDAGSRAVLKSVGADHAACAVITLDTPGANYRSVWALQKNFPQVKTFVRAHDLDHGINLEKVGATAVVPEMLEPSLQLAAAALFQLGFSSEEVASTIDNFRSAHMSELNELATNTRSSIGYGFPNSSTAKKVQMDDDATEGTDTGRPAWDAEVTPA</sequence>
<feature type="transmembrane region" description="Helical" evidence="12">
    <location>
        <begin position="761"/>
        <end position="785"/>
    </location>
</feature>
<proteinExistence type="predicted"/>
<comment type="subcellular location">
    <subcellularLocation>
        <location evidence="1">Endomembrane system</location>
        <topology evidence="1">Multi-pass membrane protein</topology>
    </subcellularLocation>
</comment>
<dbReference type="PANTHER" id="PTHR46157">
    <property type="entry name" value="K(+) EFFLUX ANTIPORTER 3, CHLOROPLASTIC"/>
    <property type="match status" value="1"/>
</dbReference>
<evidence type="ECO:0000256" key="10">
    <source>
        <dbReference type="SAM" id="Coils"/>
    </source>
</evidence>
<keyword evidence="2" id="KW-0813">Transport</keyword>
<feature type="coiled-coil region" evidence="10">
    <location>
        <begin position="89"/>
        <end position="131"/>
    </location>
</feature>
<reference evidence="14" key="1">
    <citation type="submission" date="2021-01" db="EMBL/GenBank/DDBJ databases">
        <authorList>
            <person name="Corre E."/>
            <person name="Pelletier E."/>
            <person name="Niang G."/>
            <person name="Scheremetjew M."/>
            <person name="Finn R."/>
            <person name="Kale V."/>
            <person name="Holt S."/>
            <person name="Cochrane G."/>
            <person name="Meng A."/>
            <person name="Brown T."/>
            <person name="Cohen L."/>
        </authorList>
    </citation>
    <scope>NUCLEOTIDE SEQUENCE</scope>
    <source>
        <strain evidence="14">CCMP722</strain>
    </source>
</reference>
<keyword evidence="10" id="KW-0175">Coiled coil</keyword>
<evidence type="ECO:0000256" key="1">
    <source>
        <dbReference type="ARBA" id="ARBA00004127"/>
    </source>
</evidence>
<dbReference type="InterPro" id="IPR006153">
    <property type="entry name" value="Cation/H_exchanger_TM"/>
</dbReference>
<dbReference type="GO" id="GO:0012505">
    <property type="term" value="C:endomembrane system"/>
    <property type="evidence" value="ECO:0007669"/>
    <property type="project" value="UniProtKB-SubCell"/>
</dbReference>
<keyword evidence="7 12" id="KW-1133">Transmembrane helix</keyword>
<dbReference type="InterPro" id="IPR004771">
    <property type="entry name" value="K/H_exchanger"/>
</dbReference>
<feature type="region of interest" description="Disordered" evidence="11">
    <location>
        <begin position="314"/>
        <end position="342"/>
    </location>
</feature>
<dbReference type="Gene3D" id="1.20.1530.20">
    <property type="match status" value="1"/>
</dbReference>
<dbReference type="Pfam" id="PF00999">
    <property type="entry name" value="Na_H_Exchanger"/>
    <property type="match status" value="1"/>
</dbReference>
<name>A0A7S0R517_9CHLO</name>
<feature type="transmembrane region" description="Helical" evidence="12">
    <location>
        <begin position="673"/>
        <end position="691"/>
    </location>
</feature>
<dbReference type="NCBIfam" id="TIGR00932">
    <property type="entry name" value="2a37"/>
    <property type="match status" value="1"/>
</dbReference>
<evidence type="ECO:0000313" key="14">
    <source>
        <dbReference type="EMBL" id="CAD8667423.1"/>
    </source>
</evidence>
<feature type="region of interest" description="Disordered" evidence="11">
    <location>
        <begin position="1201"/>
        <end position="1228"/>
    </location>
</feature>
<dbReference type="GO" id="GO:0016020">
    <property type="term" value="C:membrane"/>
    <property type="evidence" value="ECO:0007669"/>
    <property type="project" value="InterPro"/>
</dbReference>
<feature type="compositionally biased region" description="Basic and acidic residues" evidence="11">
    <location>
        <begin position="314"/>
        <end position="332"/>
    </location>
</feature>
<evidence type="ECO:0000256" key="9">
    <source>
        <dbReference type="ARBA" id="ARBA00023136"/>
    </source>
</evidence>
<evidence type="ECO:0000256" key="4">
    <source>
        <dbReference type="ARBA" id="ARBA00022538"/>
    </source>
</evidence>
<dbReference type="InterPro" id="IPR003148">
    <property type="entry name" value="RCK_N"/>
</dbReference>
<keyword evidence="9 12" id="KW-0472">Membrane</keyword>
<feature type="transmembrane region" description="Helical" evidence="12">
    <location>
        <begin position="916"/>
        <end position="939"/>
    </location>
</feature>
<feature type="domain" description="RCK N-terminal" evidence="13">
    <location>
        <begin position="1024"/>
        <end position="1141"/>
    </location>
</feature>
<feature type="transmembrane region" description="Helical" evidence="12">
    <location>
        <begin position="797"/>
        <end position="823"/>
    </location>
</feature>
<feature type="transmembrane region" description="Helical" evidence="12">
    <location>
        <begin position="728"/>
        <end position="749"/>
    </location>
</feature>
<dbReference type="InterPro" id="IPR036291">
    <property type="entry name" value="NAD(P)-bd_dom_sf"/>
</dbReference>
<feature type="region of interest" description="Disordered" evidence="11">
    <location>
        <begin position="178"/>
        <end position="207"/>
    </location>
</feature>
<dbReference type="Gene3D" id="3.40.50.720">
    <property type="entry name" value="NAD(P)-binding Rossmann-like Domain"/>
    <property type="match status" value="1"/>
</dbReference>
<feature type="compositionally biased region" description="Basic and acidic residues" evidence="11">
    <location>
        <begin position="178"/>
        <end position="187"/>
    </location>
</feature>
<accession>A0A7S0R517</accession>
<dbReference type="EMBL" id="HBFA01017797">
    <property type="protein sequence ID" value="CAD8667423.1"/>
    <property type="molecule type" value="Transcribed_RNA"/>
</dbReference>
<evidence type="ECO:0000256" key="3">
    <source>
        <dbReference type="ARBA" id="ARBA00022449"/>
    </source>
</evidence>
<evidence type="ECO:0000256" key="6">
    <source>
        <dbReference type="ARBA" id="ARBA00022958"/>
    </source>
</evidence>
<feature type="transmembrane region" description="Helical" evidence="12">
    <location>
        <begin position="844"/>
        <end position="873"/>
    </location>
</feature>
<dbReference type="SUPFAM" id="SSF51735">
    <property type="entry name" value="NAD(P)-binding Rossmann-fold domains"/>
    <property type="match status" value="1"/>
</dbReference>
<organism evidence="14">
    <name type="scientific">Pyramimonas obovata</name>
    <dbReference type="NCBI Taxonomy" id="1411642"/>
    <lineage>
        <taxon>Eukaryota</taxon>
        <taxon>Viridiplantae</taxon>
        <taxon>Chlorophyta</taxon>
        <taxon>Pyramimonadophyceae</taxon>
        <taxon>Pyramimonadales</taxon>
        <taxon>Pyramimonadaceae</taxon>
        <taxon>Pyramimonas</taxon>
        <taxon>Pyramimonas incertae sedis</taxon>
    </lineage>
</organism>
<protein>
    <recommendedName>
        <fullName evidence="13">RCK N-terminal domain-containing protein</fullName>
    </recommendedName>
</protein>
<feature type="transmembrane region" description="Helical" evidence="12">
    <location>
        <begin position="945"/>
        <end position="968"/>
    </location>
</feature>
<feature type="transmembrane region" description="Helical" evidence="12">
    <location>
        <begin position="980"/>
        <end position="1002"/>
    </location>
</feature>
<evidence type="ECO:0000256" key="7">
    <source>
        <dbReference type="ARBA" id="ARBA00022989"/>
    </source>
</evidence>
<evidence type="ECO:0000256" key="11">
    <source>
        <dbReference type="SAM" id="MobiDB-lite"/>
    </source>
</evidence>
<evidence type="ECO:0000259" key="13">
    <source>
        <dbReference type="PROSITE" id="PS51201"/>
    </source>
</evidence>
<keyword evidence="3" id="KW-0050">Antiport</keyword>
<dbReference type="Pfam" id="PF02254">
    <property type="entry name" value="TrkA_N"/>
    <property type="match status" value="1"/>
</dbReference>
<feature type="compositionally biased region" description="Acidic residues" evidence="11">
    <location>
        <begin position="376"/>
        <end position="394"/>
    </location>
</feature>
<evidence type="ECO:0000256" key="2">
    <source>
        <dbReference type="ARBA" id="ARBA00022448"/>
    </source>
</evidence>
<keyword evidence="6" id="KW-0630">Potassium</keyword>
<evidence type="ECO:0000256" key="12">
    <source>
        <dbReference type="SAM" id="Phobius"/>
    </source>
</evidence>
<gene>
    <name evidence="14" type="ORF">POBO1169_LOCUS9064</name>
</gene>
<feature type="transmembrane region" description="Helical" evidence="12">
    <location>
        <begin position="885"/>
        <end position="904"/>
    </location>
</feature>
<dbReference type="PANTHER" id="PTHR46157:SF2">
    <property type="entry name" value="K(+) EFFLUX ANTIPORTER 1, CHLOROPLASTIC-RELATED"/>
    <property type="match status" value="1"/>
</dbReference>
<feature type="transmembrane region" description="Helical" evidence="12">
    <location>
        <begin position="700"/>
        <end position="722"/>
    </location>
</feature>
<feature type="region of interest" description="Disordered" evidence="11">
    <location>
        <begin position="370"/>
        <end position="436"/>
    </location>
</feature>
<feature type="compositionally biased region" description="Low complexity" evidence="11">
    <location>
        <begin position="402"/>
        <end position="412"/>
    </location>
</feature>
<dbReference type="FunFam" id="3.40.50.720:FF:000036">
    <property type="entry name" value="Glutathione-regulated potassium-efflux system protein KefB"/>
    <property type="match status" value="1"/>
</dbReference>
<evidence type="ECO:0000256" key="8">
    <source>
        <dbReference type="ARBA" id="ARBA00023065"/>
    </source>
</evidence>
<dbReference type="PROSITE" id="PS51201">
    <property type="entry name" value="RCK_N"/>
    <property type="match status" value="1"/>
</dbReference>
<keyword evidence="8" id="KW-0406">Ion transport</keyword>
<dbReference type="AlphaFoldDB" id="A0A7S0R517"/>
<dbReference type="InterPro" id="IPR038770">
    <property type="entry name" value="Na+/solute_symporter_sf"/>
</dbReference>